<reference evidence="1 2" key="1">
    <citation type="journal article" date="2020" name="J Geophys Res Biogeosci">
        <title>Magnetotaxis as an Adaptation to Enable Bacterial Shuttling of Microbial Sulfur and Sulfur Cycling Across Aquatic Oxic#Anoxic Interfaces.</title>
        <authorList>
            <person name="Li J."/>
            <person name="Liu P."/>
            <person name="Wang J."/>
            <person name="Roberts A.P."/>
            <person name="Pan Y."/>
        </authorList>
    </citation>
    <scope>NUCLEOTIDE SEQUENCE [LARGE SCALE GENOMIC DNA]</scope>
    <source>
        <strain evidence="1 2">MYR-1_YQ</strain>
    </source>
</reference>
<sequence length="211" mass="23543">MKIAEDYLKKGYRLVCNFRCAWADDLETVHLNKDGHLKAVVILDEGGRYVKTSAFLDAVVSYPGKMDLVLLITSVLPPAPMARRLSIKYAWSMFGFGVPCVVYRWALEGEHEKGHFAWLFPSEIYGVYSRNDPGAGAQEITEYLIQREKDFEKFHGRDTFSQRQSINSISAVDFGGGSSLSGIGDSFSDSVSDLSAVVADMAALSRRKNRR</sequence>
<keyword evidence="2" id="KW-1185">Reference proteome</keyword>
<comment type="caution">
    <text evidence="1">The sequence shown here is derived from an EMBL/GenBank/DDBJ whole genome shotgun (WGS) entry which is preliminary data.</text>
</comment>
<proteinExistence type="predicted"/>
<evidence type="ECO:0000313" key="2">
    <source>
        <dbReference type="Proteomes" id="UP001196980"/>
    </source>
</evidence>
<protein>
    <submittedName>
        <fullName evidence="1">Uncharacterized protein</fullName>
    </submittedName>
</protein>
<dbReference type="EMBL" id="JABXWD010000225">
    <property type="protein sequence ID" value="MBV6342272.1"/>
    <property type="molecule type" value="Genomic_DNA"/>
</dbReference>
<evidence type="ECO:0000313" key="1">
    <source>
        <dbReference type="EMBL" id="MBV6342272.1"/>
    </source>
</evidence>
<dbReference type="RefSeq" id="WP_218252894.1">
    <property type="nucleotide sequence ID" value="NZ_JABXWD010000225.1"/>
</dbReference>
<gene>
    <name evidence="1" type="ORF">HWQ67_11805</name>
</gene>
<dbReference type="Proteomes" id="UP001196980">
    <property type="component" value="Unassembled WGS sequence"/>
</dbReference>
<accession>A0ABS6S081</accession>
<organism evidence="1 2">
    <name type="scientific">Candidatus Magnetobacterium casense</name>
    <dbReference type="NCBI Taxonomy" id="1455061"/>
    <lineage>
        <taxon>Bacteria</taxon>
        <taxon>Pseudomonadati</taxon>
        <taxon>Nitrospirota</taxon>
        <taxon>Thermodesulfovibrionia</taxon>
        <taxon>Thermodesulfovibrionales</taxon>
        <taxon>Candidatus Magnetobacteriaceae</taxon>
        <taxon>Candidatus Magnetobacterium</taxon>
    </lineage>
</organism>
<name>A0ABS6S081_9BACT</name>